<dbReference type="Pfam" id="PF08241">
    <property type="entry name" value="Methyltransf_11"/>
    <property type="match status" value="1"/>
</dbReference>
<keyword evidence="2" id="KW-0808">Transferase</keyword>
<dbReference type="InterPro" id="IPR013216">
    <property type="entry name" value="Methyltransf_11"/>
</dbReference>
<dbReference type="InterPro" id="IPR029063">
    <property type="entry name" value="SAM-dependent_MTases_sf"/>
</dbReference>
<sequence length="253" mass="29062">MDMPVSVENTFDYFAAWLQSPLGSYVLAEEAGWFDRTTADIFGYKAVQLELPQVDCLRNNRMPWRAIAGQSAGVRVRCVPELLPFENQSLDLLALPHVLDFCKDPHQVLREAERVLVPEGRLLITGFNPWSLWGMKRLRHRQQSVPWQGQFIALPRLKDWLSLLNLESMRGEYLCYSLPVQQEKWLNRSRFLENAGDRWWPAAGGVYCLDLVKRVRGVRMIGPGWKRVPAPSGTPAAAIDKLRFQAEKDRCKP</sequence>
<evidence type="ECO:0000313" key="2">
    <source>
        <dbReference type="EMBL" id="GGP26777.1"/>
    </source>
</evidence>
<protein>
    <submittedName>
        <fullName evidence="2">Methyltransferase type 11</fullName>
    </submittedName>
</protein>
<dbReference type="Gene3D" id="3.40.50.150">
    <property type="entry name" value="Vaccinia Virus protein VP39"/>
    <property type="match status" value="1"/>
</dbReference>
<comment type="caution">
    <text evidence="2">The sequence shown here is derived from an EMBL/GenBank/DDBJ whole genome shotgun (WGS) entry which is preliminary data.</text>
</comment>
<dbReference type="SUPFAM" id="SSF53335">
    <property type="entry name" value="S-adenosyl-L-methionine-dependent methyltransferases"/>
    <property type="match status" value="1"/>
</dbReference>
<dbReference type="GO" id="GO:0008168">
    <property type="term" value="F:methyltransferase activity"/>
    <property type="evidence" value="ECO:0007669"/>
    <property type="project" value="UniProtKB-KW"/>
</dbReference>
<dbReference type="EMBL" id="BMLY01000004">
    <property type="protein sequence ID" value="GGP26777.1"/>
    <property type="molecule type" value="Genomic_DNA"/>
</dbReference>
<keyword evidence="2" id="KW-0489">Methyltransferase</keyword>
<evidence type="ECO:0000259" key="1">
    <source>
        <dbReference type="Pfam" id="PF08241"/>
    </source>
</evidence>
<name>A0ABQ2PMT5_9NEIS</name>
<gene>
    <name evidence="2" type="ORF">GCM10010971_25960</name>
</gene>
<organism evidence="2 3">
    <name type="scientific">Silvimonas amylolytica</name>
    <dbReference type="NCBI Taxonomy" id="449663"/>
    <lineage>
        <taxon>Bacteria</taxon>
        <taxon>Pseudomonadati</taxon>
        <taxon>Pseudomonadota</taxon>
        <taxon>Betaproteobacteria</taxon>
        <taxon>Neisseriales</taxon>
        <taxon>Chitinibacteraceae</taxon>
        <taxon>Silvimonas</taxon>
    </lineage>
</organism>
<feature type="domain" description="Methyltransferase type 11" evidence="1">
    <location>
        <begin position="78"/>
        <end position="124"/>
    </location>
</feature>
<accession>A0ABQ2PMT5</accession>
<dbReference type="RefSeq" id="WP_188694401.1">
    <property type="nucleotide sequence ID" value="NZ_BMLY01000004.1"/>
</dbReference>
<reference evidence="3" key="1">
    <citation type="journal article" date="2019" name="Int. J. Syst. Evol. Microbiol.">
        <title>The Global Catalogue of Microorganisms (GCM) 10K type strain sequencing project: providing services to taxonomists for standard genome sequencing and annotation.</title>
        <authorList>
            <consortium name="The Broad Institute Genomics Platform"/>
            <consortium name="The Broad Institute Genome Sequencing Center for Infectious Disease"/>
            <person name="Wu L."/>
            <person name="Ma J."/>
        </authorList>
    </citation>
    <scope>NUCLEOTIDE SEQUENCE [LARGE SCALE GENOMIC DNA]</scope>
    <source>
        <strain evidence="3">CGMCC 1.8860</strain>
    </source>
</reference>
<keyword evidence="3" id="KW-1185">Reference proteome</keyword>
<dbReference type="GO" id="GO:0032259">
    <property type="term" value="P:methylation"/>
    <property type="evidence" value="ECO:0007669"/>
    <property type="project" value="UniProtKB-KW"/>
</dbReference>
<dbReference type="CDD" id="cd02440">
    <property type="entry name" value="AdoMet_MTases"/>
    <property type="match status" value="1"/>
</dbReference>
<dbReference type="Proteomes" id="UP000621859">
    <property type="component" value="Unassembled WGS sequence"/>
</dbReference>
<proteinExistence type="predicted"/>
<evidence type="ECO:0000313" key="3">
    <source>
        <dbReference type="Proteomes" id="UP000621859"/>
    </source>
</evidence>